<feature type="modified residue" description="4-aspartylphosphate" evidence="2">
    <location>
        <position position="57"/>
    </location>
</feature>
<reference evidence="4 5" key="1">
    <citation type="submission" date="2014-06" db="EMBL/GenBank/DDBJ databases">
        <title>Draft genome sequence of Idiomarina sp. MCCC 1A10513.</title>
        <authorList>
            <person name="Du J."/>
            <person name="Lai Q."/>
            <person name="Shao Z."/>
        </authorList>
    </citation>
    <scope>NUCLEOTIDE SEQUENCE [LARGE SCALE GENOMIC DNA]</scope>
    <source>
        <strain evidence="4 5">MCCC 1A10513</strain>
    </source>
</reference>
<proteinExistence type="predicted"/>
<dbReference type="PROSITE" id="PS50110">
    <property type="entry name" value="RESPONSE_REGULATORY"/>
    <property type="match status" value="1"/>
</dbReference>
<evidence type="ECO:0000313" key="5">
    <source>
        <dbReference type="Proteomes" id="UP000053718"/>
    </source>
</evidence>
<dbReference type="GO" id="GO:0000160">
    <property type="term" value="P:phosphorelay signal transduction system"/>
    <property type="evidence" value="ECO:0007669"/>
    <property type="project" value="InterPro"/>
</dbReference>
<feature type="domain" description="Response regulatory" evidence="3">
    <location>
        <begin position="7"/>
        <end position="124"/>
    </location>
</feature>
<dbReference type="EMBL" id="JPIN01000006">
    <property type="protein sequence ID" value="KFZ28863.1"/>
    <property type="molecule type" value="Genomic_DNA"/>
</dbReference>
<dbReference type="eggNOG" id="COG0745">
    <property type="taxonomic scope" value="Bacteria"/>
</dbReference>
<dbReference type="OrthoDB" id="9800897at2"/>
<dbReference type="SMART" id="SM00448">
    <property type="entry name" value="REC"/>
    <property type="match status" value="1"/>
</dbReference>
<name>A0A094L2M5_9GAMM</name>
<dbReference type="Proteomes" id="UP000053718">
    <property type="component" value="Unassembled WGS sequence"/>
</dbReference>
<dbReference type="InterPro" id="IPR011006">
    <property type="entry name" value="CheY-like_superfamily"/>
</dbReference>
<comment type="caution">
    <text evidence="4">The sequence shown here is derived from an EMBL/GenBank/DDBJ whole genome shotgun (WGS) entry which is preliminary data.</text>
</comment>
<organism evidence="4 5">
    <name type="scientific">Pseudidiomarina atlantica</name>
    <dbReference type="NCBI Taxonomy" id="1517416"/>
    <lineage>
        <taxon>Bacteria</taxon>
        <taxon>Pseudomonadati</taxon>
        <taxon>Pseudomonadota</taxon>
        <taxon>Gammaproteobacteria</taxon>
        <taxon>Alteromonadales</taxon>
        <taxon>Idiomarinaceae</taxon>
        <taxon>Pseudidiomarina</taxon>
    </lineage>
</organism>
<dbReference type="CDD" id="cd17546">
    <property type="entry name" value="REC_hyHK_CKI1_RcsC-like"/>
    <property type="match status" value="1"/>
</dbReference>
<evidence type="ECO:0000256" key="1">
    <source>
        <dbReference type="ARBA" id="ARBA00022553"/>
    </source>
</evidence>
<dbReference type="Pfam" id="PF00072">
    <property type="entry name" value="Response_reg"/>
    <property type="match status" value="1"/>
</dbReference>
<dbReference type="STRING" id="1517416.IDAT_06585"/>
<dbReference type="Gene3D" id="3.40.50.2300">
    <property type="match status" value="1"/>
</dbReference>
<evidence type="ECO:0000259" key="3">
    <source>
        <dbReference type="PROSITE" id="PS50110"/>
    </source>
</evidence>
<dbReference type="InterPro" id="IPR001789">
    <property type="entry name" value="Sig_transdc_resp-reg_receiver"/>
</dbReference>
<dbReference type="RefSeq" id="WP_034732101.1">
    <property type="nucleotide sequence ID" value="NZ_JPIN01000006.1"/>
</dbReference>
<evidence type="ECO:0000313" key="4">
    <source>
        <dbReference type="EMBL" id="KFZ28863.1"/>
    </source>
</evidence>
<dbReference type="PANTHER" id="PTHR44591">
    <property type="entry name" value="STRESS RESPONSE REGULATOR PROTEIN 1"/>
    <property type="match status" value="1"/>
</dbReference>
<gene>
    <name evidence="4" type="ORF">IDAT_06585</name>
</gene>
<sequence length="126" mass="13890">MTDKRVKVLIVDDDFISLEVMRAMLSHFQEAEILTAESGGEAFDVIMQQRPQLVLLDHQLPDFDGVQLYCKVHAELGDNTPLTAMVSGNPPADYEAECQAAGINHLLQKPLAPSDLAELMRIAGTR</sequence>
<keyword evidence="1 2" id="KW-0597">Phosphoprotein</keyword>
<dbReference type="PANTHER" id="PTHR44591:SF3">
    <property type="entry name" value="RESPONSE REGULATORY DOMAIN-CONTAINING PROTEIN"/>
    <property type="match status" value="1"/>
</dbReference>
<dbReference type="AlphaFoldDB" id="A0A094L2M5"/>
<evidence type="ECO:0000256" key="2">
    <source>
        <dbReference type="PROSITE-ProRule" id="PRU00169"/>
    </source>
</evidence>
<accession>A0A094L2M5</accession>
<dbReference type="SUPFAM" id="SSF52172">
    <property type="entry name" value="CheY-like"/>
    <property type="match status" value="1"/>
</dbReference>
<protein>
    <recommendedName>
        <fullName evidence="3">Response regulatory domain-containing protein</fullName>
    </recommendedName>
</protein>
<keyword evidence="5" id="KW-1185">Reference proteome</keyword>
<dbReference type="InterPro" id="IPR050595">
    <property type="entry name" value="Bact_response_regulator"/>
</dbReference>